<name>A0A8J4UJA9_CLAMG</name>
<dbReference type="EMBL" id="QNUK01000014">
    <property type="protein sequence ID" value="KAF5908256.1"/>
    <property type="molecule type" value="Genomic_DNA"/>
</dbReference>
<organism evidence="2 3">
    <name type="scientific">Clarias magur</name>
    <name type="common">Asian catfish</name>
    <name type="synonym">Macropteronotus magur</name>
    <dbReference type="NCBI Taxonomy" id="1594786"/>
    <lineage>
        <taxon>Eukaryota</taxon>
        <taxon>Metazoa</taxon>
        <taxon>Chordata</taxon>
        <taxon>Craniata</taxon>
        <taxon>Vertebrata</taxon>
        <taxon>Euteleostomi</taxon>
        <taxon>Actinopterygii</taxon>
        <taxon>Neopterygii</taxon>
        <taxon>Teleostei</taxon>
        <taxon>Ostariophysi</taxon>
        <taxon>Siluriformes</taxon>
        <taxon>Clariidae</taxon>
        <taxon>Clarias</taxon>
    </lineage>
</organism>
<dbReference type="InterPro" id="IPR001007">
    <property type="entry name" value="VWF_dom"/>
</dbReference>
<dbReference type="Proteomes" id="UP000727407">
    <property type="component" value="Unassembled WGS sequence"/>
</dbReference>
<reference evidence="2" key="1">
    <citation type="submission" date="2020-07" db="EMBL/GenBank/DDBJ databases">
        <title>Clarias magur genome sequencing, assembly and annotation.</title>
        <authorList>
            <person name="Kushwaha B."/>
            <person name="Kumar R."/>
            <person name="Das P."/>
            <person name="Joshi C.G."/>
            <person name="Kumar D."/>
            <person name="Nagpure N.S."/>
            <person name="Pandey M."/>
            <person name="Agarwal S."/>
            <person name="Srivastava S."/>
            <person name="Singh M."/>
            <person name="Sahoo L."/>
            <person name="Jayasankar P."/>
            <person name="Meher P.K."/>
            <person name="Koringa P.G."/>
            <person name="Iquebal M.A."/>
            <person name="Das S.P."/>
            <person name="Bit A."/>
            <person name="Patnaik S."/>
            <person name="Patel N."/>
            <person name="Shah T.M."/>
            <person name="Hinsu A."/>
            <person name="Jena J.K."/>
        </authorList>
    </citation>
    <scope>NUCLEOTIDE SEQUENCE</scope>
    <source>
        <strain evidence="2">CIFAMagur01</strain>
        <tissue evidence="2">Testis</tissue>
    </source>
</reference>
<dbReference type="SUPFAM" id="SSF57603">
    <property type="entry name" value="FnI-like domain"/>
    <property type="match status" value="1"/>
</dbReference>
<dbReference type="AlphaFoldDB" id="A0A8J4UJA9"/>
<evidence type="ECO:0000313" key="2">
    <source>
        <dbReference type="EMBL" id="KAF5908256.1"/>
    </source>
</evidence>
<dbReference type="SMART" id="SM00214">
    <property type="entry name" value="VWC"/>
    <property type="match status" value="1"/>
</dbReference>
<feature type="non-terminal residue" evidence="2">
    <location>
        <position position="89"/>
    </location>
</feature>
<protein>
    <submittedName>
        <fullName evidence="2">Intestinal mucin-like protein</fullName>
    </submittedName>
</protein>
<dbReference type="PROSITE" id="PS50184">
    <property type="entry name" value="VWFC_2"/>
    <property type="match status" value="1"/>
</dbReference>
<gene>
    <name evidence="2" type="ORF">DAT39_001989</name>
</gene>
<comment type="caution">
    <text evidence="2">The sequence shown here is derived from an EMBL/GenBank/DDBJ whole genome shotgun (WGS) entry which is preliminary data.</text>
</comment>
<accession>A0A8J4UJA9</accession>
<evidence type="ECO:0000313" key="3">
    <source>
        <dbReference type="Proteomes" id="UP000727407"/>
    </source>
</evidence>
<dbReference type="OrthoDB" id="10071893at2759"/>
<evidence type="ECO:0000259" key="1">
    <source>
        <dbReference type="PROSITE" id="PS50184"/>
    </source>
</evidence>
<feature type="domain" description="VWFC" evidence="1">
    <location>
        <begin position="3"/>
        <end position="70"/>
    </location>
</feature>
<sequence>HKPVCVFGINKYLPGDEVPTDSCEVCHCGTTVNTSTGFHNIQCTPMACNTTCQKGFSYEAVSGQCCGICVQKQCIYENEGHPNIISTVE</sequence>
<feature type="non-terminal residue" evidence="2">
    <location>
        <position position="1"/>
    </location>
</feature>
<keyword evidence="3" id="KW-1185">Reference proteome</keyword>
<dbReference type="Pfam" id="PF00093">
    <property type="entry name" value="VWC"/>
    <property type="match status" value="1"/>
</dbReference>
<proteinExistence type="predicted"/>